<organism evidence="1 2">
    <name type="scientific">Cirrhinus mrigala</name>
    <name type="common">Mrigala</name>
    <dbReference type="NCBI Taxonomy" id="683832"/>
    <lineage>
        <taxon>Eukaryota</taxon>
        <taxon>Metazoa</taxon>
        <taxon>Chordata</taxon>
        <taxon>Craniata</taxon>
        <taxon>Vertebrata</taxon>
        <taxon>Euteleostomi</taxon>
        <taxon>Actinopterygii</taxon>
        <taxon>Neopterygii</taxon>
        <taxon>Teleostei</taxon>
        <taxon>Ostariophysi</taxon>
        <taxon>Cypriniformes</taxon>
        <taxon>Cyprinidae</taxon>
        <taxon>Labeoninae</taxon>
        <taxon>Labeonini</taxon>
        <taxon>Cirrhinus</taxon>
    </lineage>
</organism>
<keyword evidence="2" id="KW-1185">Reference proteome</keyword>
<protein>
    <submittedName>
        <fullName evidence="1">Uncharacterized protein</fullName>
    </submittedName>
</protein>
<feature type="non-terminal residue" evidence="1">
    <location>
        <position position="1"/>
    </location>
</feature>
<dbReference type="Proteomes" id="UP001529510">
    <property type="component" value="Unassembled WGS sequence"/>
</dbReference>
<evidence type="ECO:0000313" key="2">
    <source>
        <dbReference type="Proteomes" id="UP001529510"/>
    </source>
</evidence>
<name>A0ABD0Q2M7_CIRMR</name>
<proteinExistence type="predicted"/>
<sequence>VSKKEIKCFPVDKPSSATTQRLESRLCQQDVGIIGIDGQDYEDKSPAFDIAAKR</sequence>
<gene>
    <name evidence="1" type="ORF">M9458_022863</name>
</gene>
<reference evidence="1 2" key="1">
    <citation type="submission" date="2024-05" db="EMBL/GenBank/DDBJ databases">
        <title>Genome sequencing and assembly of Indian major carp, Cirrhinus mrigala (Hamilton, 1822).</title>
        <authorList>
            <person name="Mohindra V."/>
            <person name="Chowdhury L.M."/>
            <person name="Lal K."/>
            <person name="Jena J.K."/>
        </authorList>
    </citation>
    <scope>NUCLEOTIDE SEQUENCE [LARGE SCALE GENOMIC DNA]</scope>
    <source>
        <strain evidence="1">CM1030</strain>
        <tissue evidence="1">Blood</tissue>
    </source>
</reference>
<accession>A0ABD0Q2M7</accession>
<dbReference type="EMBL" id="JAMKFB020000011">
    <property type="protein sequence ID" value="KAL0180457.1"/>
    <property type="molecule type" value="Genomic_DNA"/>
</dbReference>
<dbReference type="AlphaFoldDB" id="A0ABD0Q2M7"/>
<feature type="non-terminal residue" evidence="1">
    <location>
        <position position="54"/>
    </location>
</feature>
<comment type="caution">
    <text evidence="1">The sequence shown here is derived from an EMBL/GenBank/DDBJ whole genome shotgun (WGS) entry which is preliminary data.</text>
</comment>
<evidence type="ECO:0000313" key="1">
    <source>
        <dbReference type="EMBL" id="KAL0180457.1"/>
    </source>
</evidence>